<gene>
    <name evidence="1" type="ORF">ACFOFO_25855</name>
</gene>
<dbReference type="RefSeq" id="WP_390323696.1">
    <property type="nucleotide sequence ID" value="NZ_JBHRTP010000110.1"/>
</dbReference>
<evidence type="ECO:0000313" key="2">
    <source>
        <dbReference type="Proteomes" id="UP001595530"/>
    </source>
</evidence>
<dbReference type="Gene3D" id="1.10.150.240">
    <property type="entry name" value="Putative phosphatase, domain 2"/>
    <property type="match status" value="1"/>
</dbReference>
<proteinExistence type="predicted"/>
<evidence type="ECO:0000313" key="1">
    <source>
        <dbReference type="EMBL" id="MFC3111328.1"/>
    </source>
</evidence>
<dbReference type="EMBL" id="JBHRTP010000110">
    <property type="protein sequence ID" value="MFC3111328.1"/>
    <property type="molecule type" value="Genomic_DNA"/>
</dbReference>
<comment type="caution">
    <text evidence="1">The sequence shown here is derived from an EMBL/GenBank/DDBJ whole genome shotgun (WGS) entry which is preliminary data.</text>
</comment>
<dbReference type="Proteomes" id="UP001595530">
    <property type="component" value="Unassembled WGS sequence"/>
</dbReference>
<keyword evidence="2" id="KW-1185">Reference proteome</keyword>
<sequence length="111" mass="12718">MFDSKINSDAAANAVDVHRNAYNAAFYELGLRWHWDGDTYQTLLCKADEKDRIRIYLETHQPHLLKAYDADFLIDAIQTTKSRCYDTMTAAGSKLGAYINWAEIQQREVGV</sequence>
<reference evidence="2" key="1">
    <citation type="journal article" date="2019" name="Int. J. Syst. Evol. Microbiol.">
        <title>The Global Catalogue of Microorganisms (GCM) 10K type strain sequencing project: providing services to taxonomists for standard genome sequencing and annotation.</title>
        <authorList>
            <consortium name="The Broad Institute Genomics Platform"/>
            <consortium name="The Broad Institute Genome Sequencing Center for Infectious Disease"/>
            <person name="Wu L."/>
            <person name="Ma J."/>
        </authorList>
    </citation>
    <scope>NUCLEOTIDE SEQUENCE [LARGE SCALE GENOMIC DNA]</scope>
    <source>
        <strain evidence="2">KCTC 42986</strain>
    </source>
</reference>
<dbReference type="InterPro" id="IPR023198">
    <property type="entry name" value="PGP-like_dom2"/>
</dbReference>
<organism evidence="1 2">
    <name type="scientific">Undibacterium arcticum</name>
    <dbReference type="NCBI Taxonomy" id="1762892"/>
    <lineage>
        <taxon>Bacteria</taxon>
        <taxon>Pseudomonadati</taxon>
        <taxon>Pseudomonadota</taxon>
        <taxon>Betaproteobacteria</taxon>
        <taxon>Burkholderiales</taxon>
        <taxon>Oxalobacteraceae</taxon>
        <taxon>Undibacterium</taxon>
    </lineage>
</organism>
<protein>
    <submittedName>
        <fullName evidence="1">Uncharacterized protein</fullName>
    </submittedName>
</protein>
<name>A0ABV7FB75_9BURK</name>
<accession>A0ABV7FB75</accession>